<dbReference type="InterPro" id="IPR002347">
    <property type="entry name" value="SDR_fam"/>
</dbReference>
<evidence type="ECO:0000313" key="4">
    <source>
        <dbReference type="EMBL" id="KGE04888.1"/>
    </source>
</evidence>
<dbReference type="InterPro" id="IPR036291">
    <property type="entry name" value="NAD(P)-bd_dom_sf"/>
</dbReference>
<evidence type="ECO:0000313" key="5">
    <source>
        <dbReference type="Proteomes" id="UP000029640"/>
    </source>
</evidence>
<dbReference type="EC" id="1.1.1.100" evidence="4"/>
<dbReference type="HOGENOM" id="CLU_010194_1_1_6"/>
<dbReference type="PANTHER" id="PTHR43618:SF8">
    <property type="entry name" value="7ALPHA-HYDROXYSTEROID DEHYDROGENASE"/>
    <property type="match status" value="1"/>
</dbReference>
<evidence type="ECO:0000256" key="3">
    <source>
        <dbReference type="ARBA" id="ARBA00023002"/>
    </source>
</evidence>
<dbReference type="Proteomes" id="UP000029640">
    <property type="component" value="Unassembled WGS sequence"/>
</dbReference>
<protein>
    <submittedName>
        <fullName evidence="4">3-oxoacyl-[acyl-carrier protein] reductase</fullName>
        <ecNumber evidence="4">1.1.1.100</ecNumber>
    </submittedName>
</protein>
<dbReference type="eggNOG" id="COG1028">
    <property type="taxonomic scope" value="Bacteria"/>
</dbReference>
<comment type="caution">
    <text evidence="4">The sequence shown here is derived from an EMBL/GenBank/DDBJ whole genome shotgun (WGS) entry which is preliminary data.</text>
</comment>
<evidence type="ECO:0000256" key="1">
    <source>
        <dbReference type="ARBA" id="ARBA00006484"/>
    </source>
</evidence>
<reference evidence="4 5" key="1">
    <citation type="journal article" date="2014" name="Genome Announc.">
        <title>Genome Sequence of Gammaproteobacterial Pseudohaliea rubra Type Strain DSM 19751, Isolated from Coastal Seawater of the Mediterranean Sea.</title>
        <authorList>
            <person name="Spring S."/>
            <person name="Fiebig A."/>
            <person name="Riedel T."/>
            <person name="Goker M."/>
            <person name="Klenk H.P."/>
        </authorList>
    </citation>
    <scope>NUCLEOTIDE SEQUENCE [LARGE SCALE GENOMIC DNA]</scope>
    <source>
        <strain evidence="4 5">DSM 19751</strain>
    </source>
</reference>
<dbReference type="RefSeq" id="WP_035513738.1">
    <property type="nucleotide sequence ID" value="NZ_KN234746.1"/>
</dbReference>
<dbReference type="SUPFAM" id="SSF51735">
    <property type="entry name" value="NAD(P)-binding Rossmann-fold domains"/>
    <property type="match status" value="1"/>
</dbReference>
<comment type="similarity">
    <text evidence="1">Belongs to the short-chain dehydrogenases/reductases (SDR) family.</text>
</comment>
<dbReference type="Pfam" id="PF13561">
    <property type="entry name" value="adh_short_C2"/>
    <property type="match status" value="1"/>
</dbReference>
<keyword evidence="3 4" id="KW-0560">Oxidoreductase</keyword>
<dbReference type="FunFam" id="3.40.50.720:FF:000084">
    <property type="entry name" value="Short-chain dehydrogenase reductase"/>
    <property type="match status" value="1"/>
</dbReference>
<keyword evidence="2" id="KW-0521">NADP</keyword>
<dbReference type="EMBL" id="AUVB01000013">
    <property type="protein sequence ID" value="KGE04888.1"/>
    <property type="molecule type" value="Genomic_DNA"/>
</dbReference>
<dbReference type="GO" id="GO:0004316">
    <property type="term" value="F:3-oxoacyl-[acyl-carrier-protein] reductase (NADPH) activity"/>
    <property type="evidence" value="ECO:0007669"/>
    <property type="project" value="UniProtKB-EC"/>
</dbReference>
<dbReference type="Gene3D" id="3.40.50.720">
    <property type="entry name" value="NAD(P)-binding Rossmann-like Domain"/>
    <property type="match status" value="1"/>
</dbReference>
<proteinExistence type="inferred from homology"/>
<dbReference type="InterPro" id="IPR020904">
    <property type="entry name" value="Sc_DH/Rdtase_CS"/>
</dbReference>
<organism evidence="4 5">
    <name type="scientific">Pseudohaliea rubra DSM 19751</name>
    <dbReference type="NCBI Taxonomy" id="1265313"/>
    <lineage>
        <taxon>Bacteria</taxon>
        <taxon>Pseudomonadati</taxon>
        <taxon>Pseudomonadota</taxon>
        <taxon>Gammaproteobacteria</taxon>
        <taxon>Cellvibrionales</taxon>
        <taxon>Halieaceae</taxon>
        <taxon>Pseudohaliea</taxon>
    </lineage>
</organism>
<dbReference type="GO" id="GO:0008709">
    <property type="term" value="F:cholate 7-alpha-dehydrogenase (NAD+) activity"/>
    <property type="evidence" value="ECO:0007669"/>
    <property type="project" value="TreeGrafter"/>
</dbReference>
<dbReference type="PANTHER" id="PTHR43618">
    <property type="entry name" value="7-ALPHA-HYDROXYSTEROID DEHYDROGENASE"/>
    <property type="match status" value="1"/>
</dbReference>
<evidence type="ECO:0000256" key="2">
    <source>
        <dbReference type="ARBA" id="ARBA00022857"/>
    </source>
</evidence>
<accession>A0A095VUZ9</accession>
<dbReference type="PRINTS" id="PR00081">
    <property type="entry name" value="GDHRDH"/>
</dbReference>
<gene>
    <name evidence="4" type="ORF">HRUBRA_00361</name>
</gene>
<dbReference type="PRINTS" id="PR00080">
    <property type="entry name" value="SDRFAMILY"/>
</dbReference>
<dbReference type="PROSITE" id="PS00061">
    <property type="entry name" value="ADH_SHORT"/>
    <property type="match status" value="1"/>
</dbReference>
<sequence length="255" mass="26844">MDKLFDLSGKVAVVTGGSRGIGAMIARGLVGAGVRTYITARREEELLATAEELGAFGECIALPSNLGSVEGVQAFADAVREREPALHILFNNAGASWGAPIDEFPENGWDKVMDLNVKSLFFLTQKLLPALCAGGTAEDPARVVNIGSINGLTYAPLQNYSYTASKAAVHHLTRQMATDLAGDYINVNAIAPGFFPSKMTAHMLEHEAEMVKAIPRGRLGQPEDAAGTAIYLCARASAFVTGHVLVLDGGQAVSA</sequence>
<dbReference type="GO" id="GO:0005829">
    <property type="term" value="C:cytosol"/>
    <property type="evidence" value="ECO:0007669"/>
    <property type="project" value="TreeGrafter"/>
</dbReference>
<keyword evidence="5" id="KW-1185">Reference proteome</keyword>
<dbReference type="AlphaFoldDB" id="A0A095VUZ9"/>
<dbReference type="InterPro" id="IPR052178">
    <property type="entry name" value="Sec_Metab_Biosynth_SDR"/>
</dbReference>
<dbReference type="PATRIC" id="fig|1265313.6.peg.357"/>
<dbReference type="OrthoDB" id="286404at2"/>
<name>A0A095VUZ9_9GAMM</name>
<dbReference type="STRING" id="1265313.HRUBRA_00361"/>